<name>A0A8J2ZYC8_9BACL</name>
<reference evidence="1" key="2">
    <citation type="submission" date="2020-09" db="EMBL/GenBank/DDBJ databases">
        <authorList>
            <person name="Sun Q."/>
            <person name="Zhou Y."/>
        </authorList>
    </citation>
    <scope>NUCLEOTIDE SEQUENCE</scope>
    <source>
        <strain evidence="1">CGMCC 1.12777</strain>
    </source>
</reference>
<proteinExistence type="predicted"/>
<evidence type="ECO:0000313" key="1">
    <source>
        <dbReference type="EMBL" id="GGH86629.1"/>
    </source>
</evidence>
<dbReference type="EMBL" id="BMFV01000033">
    <property type="protein sequence ID" value="GGH86629.1"/>
    <property type="molecule type" value="Genomic_DNA"/>
</dbReference>
<evidence type="ECO:0000313" key="2">
    <source>
        <dbReference type="Proteomes" id="UP000656813"/>
    </source>
</evidence>
<organism evidence="1 2">
    <name type="scientific">Pullulanibacillus pueri</name>
    <dbReference type="NCBI Taxonomy" id="1437324"/>
    <lineage>
        <taxon>Bacteria</taxon>
        <taxon>Bacillati</taxon>
        <taxon>Bacillota</taxon>
        <taxon>Bacilli</taxon>
        <taxon>Bacillales</taxon>
        <taxon>Sporolactobacillaceae</taxon>
        <taxon>Pullulanibacillus</taxon>
    </lineage>
</organism>
<protein>
    <submittedName>
        <fullName evidence="1">Uncharacterized protein</fullName>
    </submittedName>
</protein>
<dbReference type="Proteomes" id="UP000656813">
    <property type="component" value="Unassembled WGS sequence"/>
</dbReference>
<sequence length="53" mass="6227">MEISGFNPNIFIVADFCFWEKAKIIKLMLSLRGAISLSFKIRLYYSGLLLEYY</sequence>
<comment type="caution">
    <text evidence="1">The sequence shown here is derived from an EMBL/GenBank/DDBJ whole genome shotgun (WGS) entry which is preliminary data.</text>
</comment>
<reference evidence="1" key="1">
    <citation type="journal article" date="2014" name="Int. J. Syst. Evol. Microbiol.">
        <title>Complete genome sequence of Corynebacterium casei LMG S-19264T (=DSM 44701T), isolated from a smear-ripened cheese.</title>
        <authorList>
            <consortium name="US DOE Joint Genome Institute (JGI-PGF)"/>
            <person name="Walter F."/>
            <person name="Albersmeier A."/>
            <person name="Kalinowski J."/>
            <person name="Ruckert C."/>
        </authorList>
    </citation>
    <scope>NUCLEOTIDE SEQUENCE</scope>
    <source>
        <strain evidence="1">CGMCC 1.12777</strain>
    </source>
</reference>
<dbReference type="AlphaFoldDB" id="A0A8J2ZYC8"/>
<gene>
    <name evidence="1" type="ORF">GCM10007096_34780</name>
</gene>
<keyword evidence="2" id="KW-1185">Reference proteome</keyword>
<accession>A0A8J2ZYC8</accession>